<name>A0A5E6MB36_9BACT</name>
<gene>
    <name evidence="9" type="primary">asnB/ASNS</name>
    <name evidence="9" type="ORF">MAMC_01067</name>
</gene>
<reference evidence="9" key="1">
    <citation type="submission" date="2019-09" db="EMBL/GenBank/DDBJ databases">
        <authorList>
            <person name="Cremers G."/>
        </authorList>
    </citation>
    <scope>NUCLEOTIDE SEQUENCE [LARGE SCALE GENOMIC DNA]</scope>
    <source>
        <strain evidence="9">3B</strain>
    </source>
</reference>
<keyword evidence="5" id="KW-0067">ATP-binding</keyword>
<dbReference type="OrthoDB" id="9763290at2"/>
<dbReference type="CDD" id="cd00712">
    <property type="entry name" value="AsnB"/>
    <property type="match status" value="1"/>
</dbReference>
<dbReference type="SUPFAM" id="SSF52402">
    <property type="entry name" value="Adenine nucleotide alpha hydrolases-like"/>
    <property type="match status" value="1"/>
</dbReference>
<keyword evidence="10" id="KW-1185">Reference proteome</keyword>
<evidence type="ECO:0000256" key="2">
    <source>
        <dbReference type="ARBA" id="ARBA00005752"/>
    </source>
</evidence>
<dbReference type="AlphaFoldDB" id="A0A5E6MB36"/>
<protein>
    <recommendedName>
        <fullName evidence="3">asparagine synthase (glutamine-hydrolyzing)</fullName>
        <ecNumber evidence="3">6.3.5.4</ecNumber>
    </recommendedName>
</protein>
<dbReference type="PIRSF" id="PIRSF001589">
    <property type="entry name" value="Asn_synthetase_glu-h"/>
    <property type="match status" value="1"/>
</dbReference>
<accession>A0A5E6MB36</accession>
<dbReference type="Gene3D" id="3.60.20.10">
    <property type="entry name" value="Glutamine Phosphoribosylpyrophosphate, subunit 1, domain 1"/>
    <property type="match status" value="1"/>
</dbReference>
<dbReference type="InterPro" id="IPR029055">
    <property type="entry name" value="Ntn_hydrolases_N"/>
</dbReference>
<keyword evidence="9" id="KW-0436">Ligase</keyword>
<comment type="caution">
    <text evidence="9">The sequence shown here is derived from an EMBL/GenBank/DDBJ whole genome shotgun (WGS) entry which is preliminary data.</text>
</comment>
<keyword evidence="4" id="KW-0547">Nucleotide-binding</keyword>
<dbReference type="InterPro" id="IPR006426">
    <property type="entry name" value="Asn_synth_AEB"/>
</dbReference>
<evidence type="ECO:0000256" key="3">
    <source>
        <dbReference type="ARBA" id="ARBA00012737"/>
    </source>
</evidence>
<comment type="catalytic activity">
    <reaction evidence="7">
        <text>L-aspartate + L-glutamine + ATP + H2O = L-asparagine + L-glutamate + AMP + diphosphate + H(+)</text>
        <dbReference type="Rhea" id="RHEA:12228"/>
        <dbReference type="ChEBI" id="CHEBI:15377"/>
        <dbReference type="ChEBI" id="CHEBI:15378"/>
        <dbReference type="ChEBI" id="CHEBI:29985"/>
        <dbReference type="ChEBI" id="CHEBI:29991"/>
        <dbReference type="ChEBI" id="CHEBI:30616"/>
        <dbReference type="ChEBI" id="CHEBI:33019"/>
        <dbReference type="ChEBI" id="CHEBI:58048"/>
        <dbReference type="ChEBI" id="CHEBI:58359"/>
        <dbReference type="ChEBI" id="CHEBI:456215"/>
        <dbReference type="EC" id="6.3.5.4"/>
    </reaction>
</comment>
<feature type="non-terminal residue" evidence="9">
    <location>
        <position position="1"/>
    </location>
</feature>
<evidence type="ECO:0000256" key="4">
    <source>
        <dbReference type="ARBA" id="ARBA00022741"/>
    </source>
</evidence>
<comment type="pathway">
    <text evidence="1">Amino-acid biosynthesis; L-asparagine biosynthesis; L-asparagine from L-aspartate (L-Gln route): step 1/1.</text>
</comment>
<dbReference type="RefSeq" id="WP_142525105.1">
    <property type="nucleotide sequence ID" value="NZ_CABFUZ020000114.1"/>
</dbReference>
<dbReference type="GO" id="GO:0006529">
    <property type="term" value="P:asparagine biosynthetic process"/>
    <property type="evidence" value="ECO:0007669"/>
    <property type="project" value="InterPro"/>
</dbReference>
<dbReference type="InterPro" id="IPR001962">
    <property type="entry name" value="Asn_synthase"/>
</dbReference>
<dbReference type="Pfam" id="PF00733">
    <property type="entry name" value="Asn_synthase"/>
    <property type="match status" value="1"/>
</dbReference>
<dbReference type="InterPro" id="IPR033738">
    <property type="entry name" value="AsnB_N"/>
</dbReference>
<keyword evidence="6" id="KW-0315">Glutamine amidotransferase</keyword>
<dbReference type="Pfam" id="PF13537">
    <property type="entry name" value="GATase_7"/>
    <property type="match status" value="1"/>
</dbReference>
<dbReference type="Proteomes" id="UP000381693">
    <property type="component" value="Unassembled WGS sequence"/>
</dbReference>
<dbReference type="Gene3D" id="3.40.50.620">
    <property type="entry name" value="HUPs"/>
    <property type="match status" value="2"/>
</dbReference>
<dbReference type="GO" id="GO:0005524">
    <property type="term" value="F:ATP binding"/>
    <property type="evidence" value="ECO:0007669"/>
    <property type="project" value="UniProtKB-KW"/>
</dbReference>
<proteinExistence type="inferred from homology"/>
<dbReference type="GO" id="GO:0004066">
    <property type="term" value="F:asparagine synthase (glutamine-hydrolyzing) activity"/>
    <property type="evidence" value="ECO:0007669"/>
    <property type="project" value="UniProtKB-EC"/>
</dbReference>
<comment type="similarity">
    <text evidence="2">Belongs to the asparagine synthetase family.</text>
</comment>
<dbReference type="PANTHER" id="PTHR43284:SF1">
    <property type="entry name" value="ASPARAGINE SYNTHETASE"/>
    <property type="match status" value="1"/>
</dbReference>
<dbReference type="EC" id="6.3.5.4" evidence="3"/>
<dbReference type="InterPro" id="IPR014729">
    <property type="entry name" value="Rossmann-like_a/b/a_fold"/>
</dbReference>
<sequence>AGASPAELIAAAYRLWGAESVGRLEGEFAFALWDPDRGCLFLSRDGFGVRPLYYAWRDGAGGELAFASEIKGLFAFPWIARRPSELAITEFLAGIASEAAGTPYEGIWRLPPGHWMRISAEGIDLREYWRLEAGAPLRGEDRELAGELHRRLDRAVQRRLRPGARVGVLLSGGIDSSSMAGLLRNRLGPMEPIEALSLVFPSIPECDESRFLEAVVEYASLRLHRLRGDLLDPLEGIEQMLYRQDGLFLGYNAFLNTALYREGAASGVELAFDGFDGDTVVSHGIERLAELGKGFRWGQLSREARALADGHGFSVGAVWKAHVLRPLIPAPLRSVRQALRRARGVGIPALPSRSLVRTHHLVERLDALQRRHFATAASVRGSHLLRLTAPIVSGLFEGVAKEAGWWGLEPQHPFFDREVVDWCLRLPSEQKYRNGWTRYGLREAVRGLVPEAVRLRRDKSDQSLVLTRLLRERDRKLLLGLFGADREYVAPYVEWRELESAWQRYEAAPQPFDAMILWRAKILALWLRGLASGKGWMVRPPRPKEAAVRN</sequence>
<dbReference type="SUPFAM" id="SSF56235">
    <property type="entry name" value="N-terminal nucleophile aminohydrolases (Ntn hydrolases)"/>
    <property type="match status" value="1"/>
</dbReference>
<dbReference type="InterPro" id="IPR051786">
    <property type="entry name" value="ASN_synthetase/amidase"/>
</dbReference>
<evidence type="ECO:0000313" key="10">
    <source>
        <dbReference type="Proteomes" id="UP000381693"/>
    </source>
</evidence>
<dbReference type="InterPro" id="IPR017932">
    <property type="entry name" value="GATase_2_dom"/>
</dbReference>
<dbReference type="GO" id="GO:0005829">
    <property type="term" value="C:cytosol"/>
    <property type="evidence" value="ECO:0007669"/>
    <property type="project" value="TreeGrafter"/>
</dbReference>
<dbReference type="EMBL" id="CABFUZ020000114">
    <property type="protein sequence ID" value="VVM06418.1"/>
    <property type="molecule type" value="Genomic_DNA"/>
</dbReference>
<evidence type="ECO:0000256" key="5">
    <source>
        <dbReference type="ARBA" id="ARBA00022840"/>
    </source>
</evidence>
<evidence type="ECO:0000256" key="6">
    <source>
        <dbReference type="ARBA" id="ARBA00022962"/>
    </source>
</evidence>
<evidence type="ECO:0000259" key="8">
    <source>
        <dbReference type="PROSITE" id="PS51278"/>
    </source>
</evidence>
<evidence type="ECO:0000313" key="9">
    <source>
        <dbReference type="EMBL" id="VVM06418.1"/>
    </source>
</evidence>
<evidence type="ECO:0000256" key="1">
    <source>
        <dbReference type="ARBA" id="ARBA00005187"/>
    </source>
</evidence>
<evidence type="ECO:0000256" key="7">
    <source>
        <dbReference type="ARBA" id="ARBA00048741"/>
    </source>
</evidence>
<organism evidence="9 10">
    <name type="scientific">Methylacidimicrobium cyclopophantes</name>
    <dbReference type="NCBI Taxonomy" id="1041766"/>
    <lineage>
        <taxon>Bacteria</taxon>
        <taxon>Pseudomonadati</taxon>
        <taxon>Verrucomicrobiota</taxon>
        <taxon>Methylacidimicrobium</taxon>
    </lineage>
</organism>
<dbReference type="PANTHER" id="PTHR43284">
    <property type="entry name" value="ASPARAGINE SYNTHETASE (GLUTAMINE-HYDROLYZING)"/>
    <property type="match status" value="1"/>
</dbReference>
<feature type="domain" description="Glutamine amidotransferase type-2" evidence="8">
    <location>
        <begin position="1"/>
        <end position="121"/>
    </location>
</feature>
<dbReference type="PROSITE" id="PS51278">
    <property type="entry name" value="GATASE_TYPE_2"/>
    <property type="match status" value="1"/>
</dbReference>